<dbReference type="GO" id="GO:0006508">
    <property type="term" value="P:proteolysis"/>
    <property type="evidence" value="ECO:0007669"/>
    <property type="project" value="UniProtKB-KW"/>
</dbReference>
<evidence type="ECO:0000256" key="7">
    <source>
        <dbReference type="ARBA" id="ARBA00022833"/>
    </source>
</evidence>
<evidence type="ECO:0000256" key="4">
    <source>
        <dbReference type="ARBA" id="ARBA00022692"/>
    </source>
</evidence>
<dbReference type="AlphaFoldDB" id="A0A517ZCT8"/>
<evidence type="ECO:0000256" key="8">
    <source>
        <dbReference type="ARBA" id="ARBA00022989"/>
    </source>
</evidence>
<dbReference type="SUPFAM" id="SSF48452">
    <property type="entry name" value="TPR-like"/>
    <property type="match status" value="2"/>
</dbReference>
<keyword evidence="7" id="KW-0862">Zinc</keyword>
<evidence type="ECO:0000256" key="11">
    <source>
        <dbReference type="PROSITE-ProRule" id="PRU00339"/>
    </source>
</evidence>
<dbReference type="InterPro" id="IPR019734">
    <property type="entry name" value="TPR_rpt"/>
</dbReference>
<evidence type="ECO:0000256" key="13">
    <source>
        <dbReference type="SAM" id="SignalP"/>
    </source>
</evidence>
<evidence type="ECO:0000256" key="6">
    <source>
        <dbReference type="ARBA" id="ARBA00022801"/>
    </source>
</evidence>
<dbReference type="PANTHER" id="PTHR43221:SF2">
    <property type="entry name" value="PROTEASE HTPX HOMOLOG"/>
    <property type="match status" value="1"/>
</dbReference>
<feature type="repeat" description="TPR" evidence="11">
    <location>
        <begin position="71"/>
        <end position="104"/>
    </location>
</feature>
<keyword evidence="4 12" id="KW-0812">Transmembrane</keyword>
<keyword evidence="5" id="KW-0479">Metal-binding</keyword>
<dbReference type="Pfam" id="PF14559">
    <property type="entry name" value="TPR_19"/>
    <property type="match status" value="2"/>
</dbReference>
<dbReference type="Gene3D" id="3.30.2010.10">
    <property type="entry name" value="Metalloproteases ('zincins'), catalytic domain"/>
    <property type="match status" value="1"/>
</dbReference>
<feature type="transmembrane region" description="Helical" evidence="12">
    <location>
        <begin position="528"/>
        <end position="551"/>
    </location>
</feature>
<feature type="transmembrane region" description="Helical" evidence="12">
    <location>
        <begin position="486"/>
        <end position="507"/>
    </location>
</feature>
<dbReference type="OrthoDB" id="15218at2"/>
<feature type="chain" id="PRO_5022130490" evidence="13">
    <location>
        <begin position="25"/>
        <end position="827"/>
    </location>
</feature>
<feature type="transmembrane region" description="Helical" evidence="12">
    <location>
        <begin position="336"/>
        <end position="356"/>
    </location>
</feature>
<keyword evidence="6 15" id="KW-0378">Hydrolase</keyword>
<evidence type="ECO:0000256" key="5">
    <source>
        <dbReference type="ARBA" id="ARBA00022723"/>
    </source>
</evidence>
<dbReference type="GO" id="GO:0046872">
    <property type="term" value="F:metal ion binding"/>
    <property type="evidence" value="ECO:0007669"/>
    <property type="project" value="UniProtKB-KW"/>
</dbReference>
<dbReference type="SMART" id="SM00028">
    <property type="entry name" value="TPR"/>
    <property type="match status" value="3"/>
</dbReference>
<dbReference type="Gene3D" id="1.25.40.10">
    <property type="entry name" value="Tetratricopeptide repeat domain"/>
    <property type="match status" value="2"/>
</dbReference>
<dbReference type="EC" id="3.4.24.-" evidence="15"/>
<evidence type="ECO:0000256" key="9">
    <source>
        <dbReference type="ARBA" id="ARBA00023049"/>
    </source>
</evidence>
<dbReference type="GO" id="GO:0004222">
    <property type="term" value="F:metalloendopeptidase activity"/>
    <property type="evidence" value="ECO:0007669"/>
    <property type="project" value="InterPro"/>
</dbReference>
<keyword evidence="9" id="KW-0482">Metalloprotease</keyword>
<dbReference type="InterPro" id="IPR001915">
    <property type="entry name" value="Peptidase_M48"/>
</dbReference>
<evidence type="ECO:0000256" key="3">
    <source>
        <dbReference type="ARBA" id="ARBA00022670"/>
    </source>
</evidence>
<keyword evidence="8 12" id="KW-1133">Transmembrane helix</keyword>
<evidence type="ECO:0000256" key="2">
    <source>
        <dbReference type="ARBA" id="ARBA00022475"/>
    </source>
</evidence>
<dbReference type="InterPro" id="IPR050083">
    <property type="entry name" value="HtpX_protease"/>
</dbReference>
<dbReference type="InterPro" id="IPR011990">
    <property type="entry name" value="TPR-like_helical_dom_sf"/>
</dbReference>
<accession>A0A517ZCT8</accession>
<keyword evidence="3 15" id="KW-0645">Protease</keyword>
<evidence type="ECO:0000256" key="10">
    <source>
        <dbReference type="ARBA" id="ARBA00023136"/>
    </source>
</evidence>
<organism evidence="15 16">
    <name type="scientific">Maioricimonas rarisocia</name>
    <dbReference type="NCBI Taxonomy" id="2528026"/>
    <lineage>
        <taxon>Bacteria</taxon>
        <taxon>Pseudomonadati</taxon>
        <taxon>Planctomycetota</taxon>
        <taxon>Planctomycetia</taxon>
        <taxon>Planctomycetales</taxon>
        <taxon>Planctomycetaceae</taxon>
        <taxon>Maioricimonas</taxon>
    </lineage>
</organism>
<proteinExistence type="predicted"/>
<keyword evidence="16" id="KW-1185">Reference proteome</keyword>
<dbReference type="KEGG" id="mri:Mal4_46600"/>
<feature type="signal peptide" evidence="13">
    <location>
        <begin position="1"/>
        <end position="24"/>
    </location>
</feature>
<feature type="transmembrane region" description="Helical" evidence="12">
    <location>
        <begin position="557"/>
        <end position="575"/>
    </location>
</feature>
<dbReference type="RefSeq" id="WP_145371528.1">
    <property type="nucleotide sequence ID" value="NZ_CP036275.1"/>
</dbReference>
<feature type="transmembrane region" description="Helical" evidence="12">
    <location>
        <begin position="160"/>
        <end position="181"/>
    </location>
</feature>
<feature type="domain" description="Peptidase M48" evidence="14">
    <location>
        <begin position="269"/>
        <end position="438"/>
    </location>
</feature>
<protein>
    <submittedName>
        <fullName evidence="15">Protease HtpX</fullName>
        <ecNumber evidence="15">3.4.24.-</ecNumber>
    </submittedName>
</protein>
<sequence length="827" mass="90035" precursor="true">MLVLPRLLMLAVVAIGLCSDRLNAQETASDDSAAIPVFDAEEIARDLEPSIADLSLEIEKARTAGDQEAVGSLLTERGTLHLANDDVESALSDFAASLEAMPDNLPARTGLVECYERLGMHQLADAELERILRDMEGAPYEPDAVLGESLLTVLDDVAEVVAIGIILGGLFLMLLPLNMLLAWRQSKEGGGTWLRLIAVSGTYALYMLAPVVAWLCCRERTEAVAVFLPAFVFNFTLAVMALGRPVRVTHVKGAMPLVTDQAFLLRVSELSRQLGLRTPRVRMLRTLSSTQPAMAWVGGMPAPSLVVTDGILHRLEADERDFVIAHELAHVANGSLWWLTGVTPVAAVGAVLATMYVSPMTALLIGWCVRVGLYRVVSRYFEFDCDRRAAKVIGYETAVSALKKIHAAHPLRERGVRSFIIYATATHPPQVARLDSLWRRAPDDVKPERDWSVRHLRRGRFGAVGAACLWLAAIAGALSMGTRAGIGIVDGLLLLVGTVPLWPMFAMRSSVRRQQKKVNYTGSRRNRWMVAGLVVVLILLLVAVQLMSMGWLDDGMAMVPVLGMVVAVILILHLTQNRSAKVEQELVRLLQDHEFEKAIELARQHPQQVARSPVCRYNVAVATGLAGDRETAITELRQLRADEPKMLIATLTLAVFLLDEGQLEEVLGLAESLETSLPDDPEPQLVAGRALSQLGRLDEAEASAREALSRDEDEGVAWTLLAEVAVGRGDRAEAETALSEANRLAPGLPYNQLVRAEMLMAGDDAEAARSAVRAARQAVKANPFAILERRMDRLAAEFTGKWSGGIEPYSEDVADPTVVMKDGEAAG</sequence>
<comment type="cofactor">
    <cofactor evidence="1">
        <name>Zn(2+)</name>
        <dbReference type="ChEBI" id="CHEBI:29105"/>
    </cofactor>
</comment>
<dbReference type="PANTHER" id="PTHR43221">
    <property type="entry name" value="PROTEASE HTPX"/>
    <property type="match status" value="1"/>
</dbReference>
<dbReference type="PROSITE" id="PS50005">
    <property type="entry name" value="TPR"/>
    <property type="match status" value="1"/>
</dbReference>
<dbReference type="Proteomes" id="UP000320496">
    <property type="component" value="Chromosome"/>
</dbReference>
<name>A0A517ZCT8_9PLAN</name>
<evidence type="ECO:0000313" key="15">
    <source>
        <dbReference type="EMBL" id="QDU40304.1"/>
    </source>
</evidence>
<feature type="transmembrane region" description="Helical" evidence="12">
    <location>
        <begin position="461"/>
        <end position="480"/>
    </location>
</feature>
<evidence type="ECO:0000259" key="14">
    <source>
        <dbReference type="Pfam" id="PF01435"/>
    </source>
</evidence>
<gene>
    <name evidence="15" type="primary">htpX</name>
    <name evidence="15" type="ORF">Mal4_46600</name>
</gene>
<dbReference type="Pfam" id="PF01435">
    <property type="entry name" value="Peptidase_M48"/>
    <property type="match status" value="1"/>
</dbReference>
<keyword evidence="13" id="KW-0732">Signal</keyword>
<feature type="transmembrane region" description="Helical" evidence="12">
    <location>
        <begin position="221"/>
        <end position="242"/>
    </location>
</feature>
<reference evidence="15 16" key="1">
    <citation type="submission" date="2019-02" db="EMBL/GenBank/DDBJ databases">
        <title>Deep-cultivation of Planctomycetes and their phenomic and genomic characterization uncovers novel biology.</title>
        <authorList>
            <person name="Wiegand S."/>
            <person name="Jogler M."/>
            <person name="Boedeker C."/>
            <person name="Pinto D."/>
            <person name="Vollmers J."/>
            <person name="Rivas-Marin E."/>
            <person name="Kohn T."/>
            <person name="Peeters S.H."/>
            <person name="Heuer A."/>
            <person name="Rast P."/>
            <person name="Oberbeckmann S."/>
            <person name="Bunk B."/>
            <person name="Jeske O."/>
            <person name="Meyerdierks A."/>
            <person name="Storesund J.E."/>
            <person name="Kallscheuer N."/>
            <person name="Luecker S."/>
            <person name="Lage O.M."/>
            <person name="Pohl T."/>
            <person name="Merkel B.J."/>
            <person name="Hornburger P."/>
            <person name="Mueller R.-W."/>
            <person name="Bruemmer F."/>
            <person name="Labrenz M."/>
            <person name="Spormann A.M."/>
            <person name="Op den Camp H."/>
            <person name="Overmann J."/>
            <person name="Amann R."/>
            <person name="Jetten M.S.M."/>
            <person name="Mascher T."/>
            <person name="Medema M.H."/>
            <person name="Devos D.P."/>
            <person name="Kaster A.-K."/>
            <person name="Ovreas L."/>
            <person name="Rohde M."/>
            <person name="Galperin M.Y."/>
            <person name="Jogler C."/>
        </authorList>
    </citation>
    <scope>NUCLEOTIDE SEQUENCE [LARGE SCALE GENOMIC DNA]</scope>
    <source>
        <strain evidence="15 16">Mal4</strain>
    </source>
</reference>
<feature type="transmembrane region" description="Helical" evidence="12">
    <location>
        <begin position="193"/>
        <end position="215"/>
    </location>
</feature>
<evidence type="ECO:0000256" key="12">
    <source>
        <dbReference type="SAM" id="Phobius"/>
    </source>
</evidence>
<evidence type="ECO:0000313" key="16">
    <source>
        <dbReference type="Proteomes" id="UP000320496"/>
    </source>
</evidence>
<evidence type="ECO:0000256" key="1">
    <source>
        <dbReference type="ARBA" id="ARBA00001947"/>
    </source>
</evidence>
<dbReference type="EMBL" id="CP036275">
    <property type="protein sequence ID" value="QDU40304.1"/>
    <property type="molecule type" value="Genomic_DNA"/>
</dbReference>
<keyword evidence="11" id="KW-0802">TPR repeat</keyword>
<keyword evidence="10 12" id="KW-0472">Membrane</keyword>
<keyword evidence="2" id="KW-1003">Cell membrane</keyword>